<sequence length="217" mass="24595">MANRLTTKDKIINAAERLFAERGFSETSLRLITNKAEVNLASVNYHFGSKKELIQAVLARYLNQFMPALGRALEEVDQEPDLTLQDAFEAMVEPLMALNDVRQHGTALFLQLLGRGYIENQGHLRWFVSTHHGEVLEKISELVHRTAPHLKPTDIFWRMHYTLGTLVFTMSSYRALVDIAKADFDQDNDVETVLRRLIPYMAAGVSAPQPSLLTVTE</sequence>
<dbReference type="Pfam" id="PF17939">
    <property type="entry name" value="TetR_C_30"/>
    <property type="match status" value="1"/>
</dbReference>
<dbReference type="InterPro" id="IPR009057">
    <property type="entry name" value="Homeodomain-like_sf"/>
</dbReference>
<dbReference type="Gene3D" id="1.10.357.10">
    <property type="entry name" value="Tetracycline Repressor, domain 2"/>
    <property type="match status" value="1"/>
</dbReference>
<dbReference type="PANTHER" id="PTHR30055">
    <property type="entry name" value="HTH-TYPE TRANSCRIPTIONAL REGULATOR RUTR"/>
    <property type="match status" value="1"/>
</dbReference>
<dbReference type="SUPFAM" id="SSF46689">
    <property type="entry name" value="Homeodomain-like"/>
    <property type="match status" value="1"/>
</dbReference>
<organism evidence="4 5">
    <name type="scientific">Ferrimonas gelatinilytica</name>
    <dbReference type="NCBI Taxonomy" id="1255257"/>
    <lineage>
        <taxon>Bacteria</taxon>
        <taxon>Pseudomonadati</taxon>
        <taxon>Pseudomonadota</taxon>
        <taxon>Gammaproteobacteria</taxon>
        <taxon>Alteromonadales</taxon>
        <taxon>Ferrimonadaceae</taxon>
        <taxon>Ferrimonas</taxon>
    </lineage>
</organism>
<reference evidence="5" key="1">
    <citation type="journal article" date="2019" name="Int. J. Syst. Evol. Microbiol.">
        <title>The Global Catalogue of Microorganisms (GCM) 10K type strain sequencing project: providing services to taxonomists for standard genome sequencing and annotation.</title>
        <authorList>
            <consortium name="The Broad Institute Genomics Platform"/>
            <consortium name="The Broad Institute Genome Sequencing Center for Infectious Disease"/>
            <person name="Wu L."/>
            <person name="Ma J."/>
        </authorList>
    </citation>
    <scope>NUCLEOTIDE SEQUENCE [LARGE SCALE GENOMIC DNA]</scope>
    <source>
        <strain evidence="5">JCM 18720</strain>
    </source>
</reference>
<dbReference type="InterPro" id="IPR023772">
    <property type="entry name" value="DNA-bd_HTH_TetR-type_CS"/>
</dbReference>
<dbReference type="PROSITE" id="PS50977">
    <property type="entry name" value="HTH_TETR_2"/>
    <property type="match status" value="1"/>
</dbReference>
<dbReference type="InterPro" id="IPR001647">
    <property type="entry name" value="HTH_TetR"/>
</dbReference>
<evidence type="ECO:0000256" key="1">
    <source>
        <dbReference type="ARBA" id="ARBA00023125"/>
    </source>
</evidence>
<keyword evidence="1 2" id="KW-0238">DNA-binding</keyword>
<evidence type="ECO:0000313" key="5">
    <source>
        <dbReference type="Proteomes" id="UP001501600"/>
    </source>
</evidence>
<gene>
    <name evidence="4" type="ORF">GCM10025772_08770</name>
</gene>
<feature type="domain" description="HTH tetR-type" evidence="3">
    <location>
        <begin position="5"/>
        <end position="65"/>
    </location>
</feature>
<evidence type="ECO:0000313" key="4">
    <source>
        <dbReference type="EMBL" id="GAA5188533.1"/>
    </source>
</evidence>
<evidence type="ECO:0000259" key="3">
    <source>
        <dbReference type="PROSITE" id="PS50977"/>
    </source>
</evidence>
<evidence type="ECO:0000256" key="2">
    <source>
        <dbReference type="PROSITE-ProRule" id="PRU00335"/>
    </source>
</evidence>
<keyword evidence="5" id="KW-1185">Reference proteome</keyword>
<dbReference type="PROSITE" id="PS01081">
    <property type="entry name" value="HTH_TETR_1"/>
    <property type="match status" value="1"/>
</dbReference>
<dbReference type="Proteomes" id="UP001501600">
    <property type="component" value="Unassembled WGS sequence"/>
</dbReference>
<dbReference type="SUPFAM" id="SSF48498">
    <property type="entry name" value="Tetracyclin repressor-like, C-terminal domain"/>
    <property type="match status" value="1"/>
</dbReference>
<proteinExistence type="predicted"/>
<comment type="caution">
    <text evidence="4">The sequence shown here is derived from an EMBL/GenBank/DDBJ whole genome shotgun (WGS) entry which is preliminary data.</text>
</comment>
<name>A0ABP9RWR4_9GAMM</name>
<feature type="DNA-binding region" description="H-T-H motif" evidence="2">
    <location>
        <begin position="28"/>
        <end position="47"/>
    </location>
</feature>
<dbReference type="InterPro" id="IPR041586">
    <property type="entry name" value="PsrA_TetR_C"/>
</dbReference>
<dbReference type="Pfam" id="PF00440">
    <property type="entry name" value="TetR_N"/>
    <property type="match status" value="1"/>
</dbReference>
<dbReference type="InterPro" id="IPR050109">
    <property type="entry name" value="HTH-type_TetR-like_transc_reg"/>
</dbReference>
<dbReference type="InterPro" id="IPR036271">
    <property type="entry name" value="Tet_transcr_reg_TetR-rel_C_sf"/>
</dbReference>
<dbReference type="RefSeq" id="WP_345315825.1">
    <property type="nucleotide sequence ID" value="NZ_BAABLF010000005.1"/>
</dbReference>
<accession>A0ABP9RWR4</accession>
<dbReference type="PANTHER" id="PTHR30055:SF235">
    <property type="entry name" value="TRANSCRIPTIONAL REGULATORY PROTEIN"/>
    <property type="match status" value="1"/>
</dbReference>
<dbReference type="EMBL" id="BAABLF010000005">
    <property type="protein sequence ID" value="GAA5188533.1"/>
    <property type="molecule type" value="Genomic_DNA"/>
</dbReference>
<protein>
    <submittedName>
        <fullName evidence="4">TetR/AcrR family transcriptional regulator</fullName>
    </submittedName>
</protein>
<dbReference type="PRINTS" id="PR00455">
    <property type="entry name" value="HTHTETR"/>
</dbReference>